<dbReference type="AlphaFoldDB" id="A0A1G9C7I6"/>
<evidence type="ECO:0008006" key="4">
    <source>
        <dbReference type="Google" id="ProtNLM"/>
    </source>
</evidence>
<keyword evidence="1" id="KW-0472">Membrane</keyword>
<keyword evidence="1" id="KW-1133">Transmembrane helix</keyword>
<dbReference type="Pfam" id="PF13197">
    <property type="entry name" value="DUF4013"/>
    <property type="match status" value="1"/>
</dbReference>
<gene>
    <name evidence="2" type="ORF">SAMN04488571_11310</name>
</gene>
<keyword evidence="1" id="KW-0812">Transmembrane</keyword>
<feature type="transmembrane region" description="Helical" evidence="1">
    <location>
        <begin position="165"/>
        <end position="187"/>
    </location>
</feature>
<dbReference type="OrthoDB" id="107590at2157"/>
<dbReference type="InterPro" id="IPR025098">
    <property type="entry name" value="DUF4013"/>
</dbReference>
<sequence>MDCMRLLSASFDYTKEALWGRWIRWFLLLIASIIFPLIYGYSVRVMSGAKPEPEFEGWIRLFIDGIKLLVISIVYSIPLIILMLLPLVLYLTPVSTTTTPAGASSGGLIDPGLGIFVALAFFVICILAVIVLGILATFAVVRFARTGRMREAFRFRAILAHIKRIGWLNVFVALLVLTVVITVAQVILSLIPIIGWLLFFLLTPAFIIFASRYLALLYESAPAPV</sequence>
<name>A0A1G9C7I6_9EURY</name>
<dbReference type="RefSeq" id="WP_066958834.1">
    <property type="nucleotide sequence ID" value="NZ_BCNX01000017.1"/>
</dbReference>
<keyword evidence="3" id="KW-1185">Reference proteome</keyword>
<dbReference type="STRING" id="2200.GCA_001571405_02256"/>
<evidence type="ECO:0000313" key="2">
    <source>
        <dbReference type="EMBL" id="SDK47616.1"/>
    </source>
</evidence>
<dbReference type="EMBL" id="FNFT01000013">
    <property type="protein sequence ID" value="SDK47616.1"/>
    <property type="molecule type" value="Genomic_DNA"/>
</dbReference>
<dbReference type="Proteomes" id="UP000326500">
    <property type="component" value="Unassembled WGS sequence"/>
</dbReference>
<organism evidence="2 3">
    <name type="scientific">Methanoculleus thermophilus</name>
    <dbReference type="NCBI Taxonomy" id="2200"/>
    <lineage>
        <taxon>Archaea</taxon>
        <taxon>Methanobacteriati</taxon>
        <taxon>Methanobacteriota</taxon>
        <taxon>Stenosarchaea group</taxon>
        <taxon>Methanomicrobia</taxon>
        <taxon>Methanomicrobiales</taxon>
        <taxon>Methanomicrobiaceae</taxon>
        <taxon>Methanoculleus</taxon>
    </lineage>
</organism>
<evidence type="ECO:0000256" key="1">
    <source>
        <dbReference type="SAM" id="Phobius"/>
    </source>
</evidence>
<evidence type="ECO:0000313" key="3">
    <source>
        <dbReference type="Proteomes" id="UP000326500"/>
    </source>
</evidence>
<feature type="transmembrane region" description="Helical" evidence="1">
    <location>
        <begin position="193"/>
        <end position="215"/>
    </location>
</feature>
<reference evidence="2 3" key="1">
    <citation type="submission" date="2016-10" db="EMBL/GenBank/DDBJ databases">
        <authorList>
            <person name="Varghese N."/>
            <person name="Submissions S."/>
        </authorList>
    </citation>
    <scope>NUCLEOTIDE SEQUENCE [LARGE SCALE GENOMIC DNA]</scope>
    <source>
        <strain evidence="2 3">DSM 2373</strain>
    </source>
</reference>
<proteinExistence type="predicted"/>
<feature type="transmembrane region" description="Helical" evidence="1">
    <location>
        <begin position="112"/>
        <end position="144"/>
    </location>
</feature>
<protein>
    <recommendedName>
        <fullName evidence="4">DUF4013 domain-containing protein</fullName>
    </recommendedName>
</protein>
<feature type="transmembrane region" description="Helical" evidence="1">
    <location>
        <begin position="22"/>
        <end position="41"/>
    </location>
</feature>
<accession>A0A1G9C7I6</accession>
<feature type="transmembrane region" description="Helical" evidence="1">
    <location>
        <begin position="68"/>
        <end position="92"/>
    </location>
</feature>